<accession>A0A0G1DVD0</accession>
<dbReference type="Proteomes" id="UP000034563">
    <property type="component" value="Unassembled WGS sequence"/>
</dbReference>
<sequence length="159" mass="17589">MRYEAQFFCSRVYLGAKSLSSRACGLDLLLTIYRVALRMIGVIRLNTQSVGVMSTGIKEVGMNETIFISFRQREFSVDGHLDWVIAGVGTCEGCGQKDAPLAVNEMLVEEVRDGDMQVPIDLNAPIVVGLKKELERILKVGKRLCSDCLPKVPKEIPGR</sequence>
<proteinExistence type="predicted"/>
<name>A0A0G1DVD0_9BACT</name>
<gene>
    <name evidence="1" type="ORF">UV48_C0029G0010</name>
</gene>
<evidence type="ECO:0000313" key="1">
    <source>
        <dbReference type="EMBL" id="KKS74746.1"/>
    </source>
</evidence>
<protein>
    <submittedName>
        <fullName evidence="1">Uncharacterized protein</fullName>
    </submittedName>
</protein>
<dbReference type="AlphaFoldDB" id="A0A0G1DVD0"/>
<organism evidence="1 2">
    <name type="scientific">Candidatus Azambacteria bacterium GW2011_GWA2_42_9</name>
    <dbReference type="NCBI Taxonomy" id="1618613"/>
    <lineage>
        <taxon>Bacteria</taxon>
        <taxon>Candidatus Azamiibacteriota</taxon>
    </lineage>
</organism>
<evidence type="ECO:0000313" key="2">
    <source>
        <dbReference type="Proteomes" id="UP000034563"/>
    </source>
</evidence>
<dbReference type="EMBL" id="LCEQ01000029">
    <property type="protein sequence ID" value="KKS74746.1"/>
    <property type="molecule type" value="Genomic_DNA"/>
</dbReference>
<reference evidence="1 2" key="1">
    <citation type="journal article" date="2015" name="Nature">
        <title>rRNA introns, odd ribosomes, and small enigmatic genomes across a large radiation of phyla.</title>
        <authorList>
            <person name="Brown C.T."/>
            <person name="Hug L.A."/>
            <person name="Thomas B.C."/>
            <person name="Sharon I."/>
            <person name="Castelle C.J."/>
            <person name="Singh A."/>
            <person name="Wilkins M.J."/>
            <person name="Williams K.H."/>
            <person name="Banfield J.F."/>
        </authorList>
    </citation>
    <scope>NUCLEOTIDE SEQUENCE [LARGE SCALE GENOMIC DNA]</scope>
</reference>
<comment type="caution">
    <text evidence="1">The sequence shown here is derived from an EMBL/GenBank/DDBJ whole genome shotgun (WGS) entry which is preliminary data.</text>
</comment>